<name>A0A520KHI5_9CREN</name>
<feature type="domain" description="Spore protein YkvP/CgeB glycosyl transferase-like" evidence="1">
    <location>
        <begin position="81"/>
        <end position="191"/>
    </location>
</feature>
<protein>
    <submittedName>
        <fullName evidence="2">Glycosyltransferase family 1 protein</fullName>
    </submittedName>
</protein>
<dbReference type="InterPro" id="IPR055259">
    <property type="entry name" value="YkvP/CgeB_Glyco_trans-like"/>
</dbReference>
<comment type="caution">
    <text evidence="2">The sequence shown here is derived from an EMBL/GenBank/DDBJ whole genome shotgun (WGS) entry which is preliminary data.</text>
</comment>
<proteinExistence type="predicted"/>
<evidence type="ECO:0000313" key="3">
    <source>
        <dbReference type="Proteomes" id="UP000316217"/>
    </source>
</evidence>
<dbReference type="EMBL" id="RXII01000118">
    <property type="protein sequence ID" value="RZN58497.1"/>
    <property type="molecule type" value="Genomic_DNA"/>
</dbReference>
<evidence type="ECO:0000259" key="1">
    <source>
        <dbReference type="Pfam" id="PF13524"/>
    </source>
</evidence>
<gene>
    <name evidence="2" type="ORF">EF810_07430</name>
</gene>
<dbReference type="Pfam" id="PF13524">
    <property type="entry name" value="Glyco_trans_1_2"/>
    <property type="match status" value="1"/>
</dbReference>
<dbReference type="SUPFAM" id="SSF53756">
    <property type="entry name" value="UDP-Glycosyltransferase/glycogen phosphorylase"/>
    <property type="match status" value="1"/>
</dbReference>
<accession>A0A520KHI5</accession>
<reference evidence="2 3" key="1">
    <citation type="journal article" date="2019" name="Nat. Microbiol.">
        <title>Wide diversity of methane and short-chain alkane metabolisms in uncultured archaea.</title>
        <authorList>
            <person name="Borrel G."/>
            <person name="Adam P.S."/>
            <person name="McKay L.J."/>
            <person name="Chen L.X."/>
            <person name="Sierra-Garcia I.N."/>
            <person name="Sieber C.M."/>
            <person name="Letourneur Q."/>
            <person name="Ghozlane A."/>
            <person name="Andersen G.L."/>
            <person name="Li W.J."/>
            <person name="Hallam S.J."/>
            <person name="Muyzer G."/>
            <person name="de Oliveira V.M."/>
            <person name="Inskeep W.P."/>
            <person name="Banfield J.F."/>
            <person name="Gribaldo S."/>
        </authorList>
    </citation>
    <scope>NUCLEOTIDE SEQUENCE [LARGE SCALE GENOMIC DNA]</scope>
    <source>
        <strain evidence="2">NM4</strain>
    </source>
</reference>
<organism evidence="2 3">
    <name type="scientific">Candidatus Methanodesulfokora washburnensis</name>
    <dbReference type="NCBI Taxonomy" id="2478471"/>
    <lineage>
        <taxon>Archaea</taxon>
        <taxon>Thermoproteota</taxon>
        <taxon>Candidatus Korarchaeia</taxon>
        <taxon>Candidatus Korarchaeia incertae sedis</taxon>
        <taxon>Candidatus Methanodesulfokora</taxon>
    </lineage>
</organism>
<dbReference type="AlphaFoldDB" id="A0A520KHI5"/>
<dbReference type="GO" id="GO:0016740">
    <property type="term" value="F:transferase activity"/>
    <property type="evidence" value="ECO:0007669"/>
    <property type="project" value="UniProtKB-KW"/>
</dbReference>
<sequence>MAGVLNYDVVFCAHKQYMHRFNRTKVCWLPYACDPYLHRRINQPLRYDLAFVGHIPSPKSRIGRERRKLLLSIGELASKKVFIGNAWQHDMVALYNSSKLVLDISRSKELNWRVFEVLGCGRPLLTDYREEVADIFKNREHLAFYSSFEELTELIEYYLTNDAEREEMARKGQEECYRAHTLDHRVKTILEETIGFKIDVETVQKD</sequence>
<evidence type="ECO:0000313" key="2">
    <source>
        <dbReference type="EMBL" id="RZN58497.1"/>
    </source>
</evidence>
<keyword evidence="2" id="KW-0808">Transferase</keyword>
<dbReference type="Proteomes" id="UP000316217">
    <property type="component" value="Unassembled WGS sequence"/>
</dbReference>
<dbReference type="Gene3D" id="3.40.50.2000">
    <property type="entry name" value="Glycogen Phosphorylase B"/>
    <property type="match status" value="1"/>
</dbReference>